<protein>
    <submittedName>
        <fullName evidence="5">Phospholipid/glycerol acyltransferase</fullName>
    </submittedName>
</protein>
<dbReference type="PATRIC" id="fig|1129794.4.peg.2435"/>
<dbReference type="STRING" id="1129794.C427_2456"/>
<comment type="pathway">
    <text evidence="1">Lipid metabolism.</text>
</comment>
<dbReference type="GO" id="GO:0006654">
    <property type="term" value="P:phosphatidic acid biosynthetic process"/>
    <property type="evidence" value="ECO:0007669"/>
    <property type="project" value="TreeGrafter"/>
</dbReference>
<dbReference type="AlphaFoldDB" id="K6YVM6"/>
<dbReference type="eggNOG" id="COG0204">
    <property type="taxonomic scope" value="Bacteria"/>
</dbReference>
<dbReference type="SUPFAM" id="SSF69593">
    <property type="entry name" value="Glycerol-3-phosphate (1)-acyltransferase"/>
    <property type="match status" value="1"/>
</dbReference>
<dbReference type="InterPro" id="IPR002123">
    <property type="entry name" value="Plipid/glycerol_acylTrfase"/>
</dbReference>
<keyword evidence="3 5" id="KW-0012">Acyltransferase</keyword>
<evidence type="ECO:0000313" key="6">
    <source>
        <dbReference type="Proteomes" id="UP000011864"/>
    </source>
</evidence>
<evidence type="ECO:0000313" key="5">
    <source>
        <dbReference type="EMBL" id="AGH44565.1"/>
    </source>
</evidence>
<dbReference type="SMART" id="SM00563">
    <property type="entry name" value="PlsC"/>
    <property type="match status" value="1"/>
</dbReference>
<organism evidence="5 6">
    <name type="scientific">Paraglaciecola psychrophila 170</name>
    <dbReference type="NCBI Taxonomy" id="1129794"/>
    <lineage>
        <taxon>Bacteria</taxon>
        <taxon>Pseudomonadati</taxon>
        <taxon>Pseudomonadota</taxon>
        <taxon>Gammaproteobacteria</taxon>
        <taxon>Alteromonadales</taxon>
        <taxon>Alteromonadaceae</taxon>
        <taxon>Paraglaciecola</taxon>
    </lineage>
</organism>
<evidence type="ECO:0000256" key="1">
    <source>
        <dbReference type="ARBA" id="ARBA00005189"/>
    </source>
</evidence>
<proteinExistence type="predicted"/>
<reference evidence="5 6" key="1">
    <citation type="journal article" date="2013" name="Genome Announc.">
        <title>Complete Genome Sequence of Glaciecola psychrophila Strain 170T.</title>
        <authorList>
            <person name="Yin J."/>
            <person name="Chen J."/>
            <person name="Liu G."/>
            <person name="Yu Y."/>
            <person name="Song L."/>
            <person name="Wang X."/>
            <person name="Qu X."/>
        </authorList>
    </citation>
    <scope>NUCLEOTIDE SEQUENCE [LARGE SCALE GENOMIC DNA]</scope>
    <source>
        <strain evidence="5 6">170</strain>
    </source>
</reference>
<keyword evidence="2 5" id="KW-0808">Transferase</keyword>
<dbReference type="Pfam" id="PF01553">
    <property type="entry name" value="Acyltransferase"/>
    <property type="match status" value="1"/>
</dbReference>
<dbReference type="KEGG" id="gps:C427_2456"/>
<gene>
    <name evidence="5" type="ORF">C427_2456</name>
</gene>
<dbReference type="HOGENOM" id="CLU_099447_0_0_6"/>
<dbReference type="GO" id="GO:0003841">
    <property type="term" value="F:1-acylglycerol-3-phosphate O-acyltransferase activity"/>
    <property type="evidence" value="ECO:0007669"/>
    <property type="project" value="TreeGrafter"/>
</dbReference>
<accession>K6YVM6</accession>
<evidence type="ECO:0000259" key="4">
    <source>
        <dbReference type="SMART" id="SM00563"/>
    </source>
</evidence>
<evidence type="ECO:0000256" key="3">
    <source>
        <dbReference type="ARBA" id="ARBA00023315"/>
    </source>
</evidence>
<dbReference type="Proteomes" id="UP000011864">
    <property type="component" value="Chromosome"/>
</dbReference>
<dbReference type="PANTHER" id="PTHR10434">
    <property type="entry name" value="1-ACYL-SN-GLYCEROL-3-PHOSPHATE ACYLTRANSFERASE"/>
    <property type="match status" value="1"/>
</dbReference>
<evidence type="ECO:0000256" key="2">
    <source>
        <dbReference type="ARBA" id="ARBA00022679"/>
    </source>
</evidence>
<feature type="domain" description="Phospholipid/glycerol acyltransferase" evidence="4">
    <location>
        <begin position="48"/>
        <end position="160"/>
    </location>
</feature>
<dbReference type="EMBL" id="CP003837">
    <property type="protein sequence ID" value="AGH44565.1"/>
    <property type="molecule type" value="Genomic_DNA"/>
</dbReference>
<dbReference type="PANTHER" id="PTHR10434:SF9">
    <property type="entry name" value="PHOSPHOLIPID_GLYCEROL ACYLTRANSFERASE DOMAIN-CONTAINING PROTEIN"/>
    <property type="match status" value="1"/>
</dbReference>
<sequence length="212" mass="24273">MIESVNTPILCKQVPRIGNKFSQWLGTRVLKWMGWSYRGTFPCCAKMILAIAPHTSNWDFLLGIAVAFNLRLKISFFGKHSIFIPPFDRILRRLGGIPIERSSKHGVVDGMADKMREAKSMLLCLAPEGTRSRVSPWKTGFLHIANKANVPVLLVAFDYKKKLIEFGPLHNISDNTHFELNRIYLHFKQVQGKYPEKMVIKVVPPVEREIEK</sequence>
<dbReference type="OrthoDB" id="9796839at2"/>
<keyword evidence="6" id="KW-1185">Reference proteome</keyword>
<name>K6YVM6_9ALTE</name>
<dbReference type="RefSeq" id="WP_007636413.1">
    <property type="nucleotide sequence ID" value="NC_020514.1"/>
</dbReference>